<feature type="region of interest" description="Disordered" evidence="2">
    <location>
        <begin position="215"/>
        <end position="609"/>
    </location>
</feature>
<organism evidence="5 6">
    <name type="scientific">Anabarilius grahami</name>
    <name type="common">Kanglang fish</name>
    <name type="synonym">Barilius grahami</name>
    <dbReference type="NCBI Taxonomy" id="495550"/>
    <lineage>
        <taxon>Eukaryota</taxon>
        <taxon>Metazoa</taxon>
        <taxon>Chordata</taxon>
        <taxon>Craniata</taxon>
        <taxon>Vertebrata</taxon>
        <taxon>Euteleostomi</taxon>
        <taxon>Actinopterygii</taxon>
        <taxon>Neopterygii</taxon>
        <taxon>Teleostei</taxon>
        <taxon>Ostariophysi</taxon>
        <taxon>Cypriniformes</taxon>
        <taxon>Xenocyprididae</taxon>
        <taxon>Xenocypridinae</taxon>
        <taxon>Xenocypridinae incertae sedis</taxon>
        <taxon>Anabarilius</taxon>
    </lineage>
</organism>
<dbReference type="FunFam" id="2.60.40.150:FF:000062">
    <property type="entry name" value="synaptotagmin-14 isoform X1"/>
    <property type="match status" value="1"/>
</dbReference>
<feature type="compositionally biased region" description="Basic and acidic residues" evidence="2">
    <location>
        <begin position="328"/>
        <end position="338"/>
    </location>
</feature>
<evidence type="ECO:0000259" key="4">
    <source>
        <dbReference type="PROSITE" id="PS50004"/>
    </source>
</evidence>
<dbReference type="SMART" id="SM00239">
    <property type="entry name" value="C2"/>
    <property type="match status" value="2"/>
</dbReference>
<dbReference type="EMBL" id="RJVU01001236">
    <property type="protein sequence ID" value="ROL55289.1"/>
    <property type="molecule type" value="Genomic_DNA"/>
</dbReference>
<protein>
    <submittedName>
        <fullName evidence="5">Synaptotagmin-14</fullName>
    </submittedName>
</protein>
<dbReference type="OrthoDB" id="5978493at2759"/>
<keyword evidence="3" id="KW-0472">Membrane</keyword>
<dbReference type="Proteomes" id="UP000281406">
    <property type="component" value="Unassembled WGS sequence"/>
</dbReference>
<feature type="region of interest" description="Disordered" evidence="2">
    <location>
        <begin position="57"/>
        <end position="81"/>
    </location>
</feature>
<dbReference type="CDD" id="cd08408">
    <property type="entry name" value="C2B_Synaptotagmin-14_16"/>
    <property type="match status" value="1"/>
</dbReference>
<dbReference type="GO" id="GO:0005543">
    <property type="term" value="F:phospholipid binding"/>
    <property type="evidence" value="ECO:0007669"/>
    <property type="project" value="TreeGrafter"/>
</dbReference>
<comment type="similarity">
    <text evidence="1">Belongs to the synaptotagmin family.</text>
</comment>
<feature type="domain" description="C2" evidence="4">
    <location>
        <begin position="764"/>
        <end position="900"/>
    </location>
</feature>
<reference evidence="5 6" key="1">
    <citation type="submission" date="2018-10" db="EMBL/GenBank/DDBJ databases">
        <title>Genome assembly for a Yunnan-Guizhou Plateau 3E fish, Anabarilius grahami (Regan), and its evolutionary and genetic applications.</title>
        <authorList>
            <person name="Jiang W."/>
        </authorList>
    </citation>
    <scope>NUCLEOTIDE SEQUENCE [LARGE SCALE GENOMIC DNA]</scope>
    <source>
        <strain evidence="5">AG-KIZ</strain>
        <tissue evidence="5">Muscle</tissue>
    </source>
</reference>
<keyword evidence="3" id="KW-1133">Transmembrane helix</keyword>
<dbReference type="InterPro" id="IPR043541">
    <property type="entry name" value="SYT14/14L/16"/>
</dbReference>
<feature type="compositionally biased region" description="Basic and acidic residues" evidence="2">
    <location>
        <begin position="215"/>
        <end position="245"/>
    </location>
</feature>
<dbReference type="PANTHER" id="PTHR46129">
    <property type="entry name" value="SYNAPTOTAGMIN 14, ISOFORM D"/>
    <property type="match status" value="1"/>
</dbReference>
<evidence type="ECO:0000313" key="5">
    <source>
        <dbReference type="EMBL" id="ROL55289.1"/>
    </source>
</evidence>
<keyword evidence="3" id="KW-0812">Transmembrane</keyword>
<name>A0A3N0ZA28_ANAGA</name>
<feature type="compositionally biased region" description="Basic and acidic residues" evidence="2">
    <location>
        <begin position="540"/>
        <end position="556"/>
    </location>
</feature>
<dbReference type="PANTHER" id="PTHR46129:SF1">
    <property type="entry name" value="SYNAPTOTAGMIN XIVB ISOFORM X1"/>
    <property type="match status" value="1"/>
</dbReference>
<evidence type="ECO:0000256" key="2">
    <source>
        <dbReference type="SAM" id="MobiDB-lite"/>
    </source>
</evidence>
<dbReference type="CDD" id="cd08389">
    <property type="entry name" value="C2A_Synaptotagmin-14_16"/>
    <property type="match status" value="1"/>
</dbReference>
<sequence length="905" mass="100371">MAAMPELSTKMAAMPETSTKMTATPEPLHVMAATPEPLHVMAATAEPLQVMVAGPSATWPRSASAPGPSAPLPRSTIAPRSKSAQVCSTDQVIYARMDAHNDEHGNTFSLHHPLSRPIHSIMAFEGGGRSCGVHELICARRVSPELLGVLSSIAFFMAVIALFFLYLSSKLSVESPSSDLPRFEGFNKDLQVSDVTYTVSDQLTEQVNTIINKVQTEEDEKKEAEGSSDEVQKERRNSKLKRQETEINAADIDGEGRKSRKSKKNSMWTIEVDEEEIKREKERQEEARKAEEDEWEWCYAPSKGWYRKRRDPNQPQSSSQSTDNQKGNSDEASQKEESAAQEESASLSSKHKNEGDNHNENINGMHPNDSLEEQDSHEISGDPVTSASKYENNGEQSSVEEDDNSERCKKTTQSKGRRKDRNEEDEDEASCDEGKTSKQKKKGKVYSDEEQEERTQDSKSSKSKAKKDKEGKDGGCPDKGSSESEDETPKRHKDSSSHQQRSGWRNRDAENEDCSSEASAEQGKRKKGSSSLNELQPPPYRDKDDLKCGSRGRSDSAEGSGSEGSEDPEDTESYLNKGYEEDAPSDSTAVLGPEDSLIPPLPETYEPEGLGKYGTLDVAFEYDPGEQRLAVTVTAATDIPTLKSTGNISWQVHLVLLPTKKQRAKTGVQKGPCPVFTETFRFSCVEQEALGDYAVRFRLYSVRRMKKEKVLGEKVFYLTKLNMQGKLALPVTLEPGTTVPGCGSVVSVSRSAGALSYRSTGESSTPELLLGLLYNSTTGRLSAEVIKGSHFKNSATDKLPNTYVKLTMLDSKGKEMSKCKTSVCHGQPNPTYKETFVFQVALFQLSEVTLQVSVYSRRSSMKRRERVGWVALGLNSTTEEQEEHWTQMKESEGQQVCQWHTLLYP</sequence>
<feature type="compositionally biased region" description="Low complexity" evidence="2">
    <location>
        <begin position="60"/>
        <end position="75"/>
    </location>
</feature>
<dbReference type="AlphaFoldDB" id="A0A3N0ZA28"/>
<feature type="transmembrane region" description="Helical" evidence="3">
    <location>
        <begin position="146"/>
        <end position="167"/>
    </location>
</feature>
<proteinExistence type="inferred from homology"/>
<evidence type="ECO:0000256" key="1">
    <source>
        <dbReference type="ARBA" id="ARBA00006996"/>
    </source>
</evidence>
<feature type="compositionally biased region" description="Basic and acidic residues" evidence="2">
    <location>
        <begin position="276"/>
        <end position="291"/>
    </location>
</feature>
<dbReference type="InterPro" id="IPR000008">
    <property type="entry name" value="C2_dom"/>
</dbReference>
<dbReference type="Pfam" id="PF00168">
    <property type="entry name" value="C2"/>
    <property type="match status" value="2"/>
</dbReference>
<comment type="caution">
    <text evidence="5">The sequence shown here is derived from an EMBL/GenBank/DDBJ whole genome shotgun (WGS) entry which is preliminary data.</text>
</comment>
<dbReference type="SUPFAM" id="SSF49562">
    <property type="entry name" value="C2 domain (Calcium/lipid-binding domain, CaLB)"/>
    <property type="match status" value="2"/>
</dbReference>
<feature type="compositionally biased region" description="Basic residues" evidence="2">
    <location>
        <begin position="410"/>
        <end position="419"/>
    </location>
</feature>
<feature type="compositionally biased region" description="Polar residues" evidence="2">
    <location>
        <begin position="383"/>
        <end position="397"/>
    </location>
</feature>
<dbReference type="InterPro" id="IPR035892">
    <property type="entry name" value="C2_domain_sf"/>
</dbReference>
<feature type="compositionally biased region" description="Basic and acidic residues" evidence="2">
    <location>
        <begin position="467"/>
        <end position="482"/>
    </location>
</feature>
<feature type="compositionally biased region" description="Polar residues" evidence="2">
    <location>
        <begin position="313"/>
        <end position="327"/>
    </location>
</feature>
<evidence type="ECO:0000313" key="6">
    <source>
        <dbReference type="Proteomes" id="UP000281406"/>
    </source>
</evidence>
<feature type="domain" description="C2" evidence="4">
    <location>
        <begin position="612"/>
        <end position="731"/>
    </location>
</feature>
<dbReference type="PROSITE" id="PS50004">
    <property type="entry name" value="C2"/>
    <property type="match status" value="2"/>
</dbReference>
<accession>A0A3N0ZA28</accession>
<keyword evidence="6" id="KW-1185">Reference proteome</keyword>
<dbReference type="Gene3D" id="2.60.40.150">
    <property type="entry name" value="C2 domain"/>
    <property type="match status" value="2"/>
</dbReference>
<gene>
    <name evidence="5" type="ORF">DPX16_8920</name>
</gene>
<evidence type="ECO:0000256" key="3">
    <source>
        <dbReference type="SAM" id="Phobius"/>
    </source>
</evidence>